<sequence length="194" mass="21312">MEGIKYTDIMGPNVLDKLKYCGENIKIYDLAKICNPQWAEIDDGCMIFDYAFLDARGGLKIGKCSIFAWHCLIEGGGHIQIGDRVLIGPGAKLLGSPYNYHGVYVSQALPEEAFSINLGNITIGNDAYICAGAVVLPGVTIGEGAVVGANSVVDRDLKPWTIYHGNPVKKVGERERPTEEHRKIIESMDWTKHF</sequence>
<protein>
    <submittedName>
        <fullName evidence="3">Nodulation protein L family protein</fullName>
    </submittedName>
</protein>
<reference evidence="3 4" key="1">
    <citation type="submission" date="2011-02" db="EMBL/GenBank/DDBJ databases">
        <authorList>
            <person name="Weinstock G."/>
            <person name="Sodergren E."/>
            <person name="Clifton S."/>
            <person name="Fulton L."/>
            <person name="Fulton B."/>
            <person name="Courtney L."/>
            <person name="Fronick C."/>
            <person name="Harrison M."/>
            <person name="Strong C."/>
            <person name="Farmer C."/>
            <person name="Delahaunty K."/>
            <person name="Markovic C."/>
            <person name="Hall O."/>
            <person name="Minx P."/>
            <person name="Tomlinson C."/>
            <person name="Mitreva M."/>
            <person name="Hou S."/>
            <person name="Chen J."/>
            <person name="Wollam A."/>
            <person name="Pepin K.H."/>
            <person name="Johnson M."/>
            <person name="Bhonagiri V."/>
            <person name="Zhang X."/>
            <person name="Suruliraj S."/>
            <person name="Warren W."/>
            <person name="Chinwalla A."/>
            <person name="Mardis E.R."/>
            <person name="Wilson R.K."/>
        </authorList>
    </citation>
    <scope>NUCLEOTIDE SEQUENCE [LARGE SCALE GENOMIC DNA]</scope>
    <source>
        <strain evidence="3 4">YIT 12057</strain>
    </source>
</reference>
<evidence type="ECO:0000256" key="2">
    <source>
        <dbReference type="ARBA" id="ARBA00022679"/>
    </source>
</evidence>
<keyword evidence="2" id="KW-0808">Transferase</keyword>
<dbReference type="CDD" id="cd04647">
    <property type="entry name" value="LbH_MAT_like"/>
    <property type="match status" value="1"/>
</dbReference>
<dbReference type="Pfam" id="PF00132">
    <property type="entry name" value="Hexapep"/>
    <property type="match status" value="1"/>
</dbReference>
<comment type="similarity">
    <text evidence="1">Belongs to the transferase hexapeptide repeat family.</text>
</comment>
<dbReference type="PANTHER" id="PTHR23416:SF23">
    <property type="entry name" value="ACETYLTRANSFERASE C18B11.09C-RELATED"/>
    <property type="match status" value="1"/>
</dbReference>
<accession>F3PU55</accession>
<name>F3PU55_9BACE</name>
<dbReference type="Gene3D" id="2.160.10.10">
    <property type="entry name" value="Hexapeptide repeat proteins"/>
    <property type="match status" value="1"/>
</dbReference>
<dbReference type="Proteomes" id="UP000003416">
    <property type="component" value="Unassembled WGS sequence"/>
</dbReference>
<dbReference type="AlphaFoldDB" id="F3PU55"/>
<dbReference type="GO" id="GO:0005829">
    <property type="term" value="C:cytosol"/>
    <property type="evidence" value="ECO:0007669"/>
    <property type="project" value="TreeGrafter"/>
</dbReference>
<dbReference type="InterPro" id="IPR011004">
    <property type="entry name" value="Trimer_LpxA-like_sf"/>
</dbReference>
<dbReference type="STRING" id="763034.HMPREF9446_02276"/>
<dbReference type="GeneID" id="86049819"/>
<evidence type="ECO:0000313" key="3">
    <source>
        <dbReference type="EMBL" id="EGF56348.1"/>
    </source>
</evidence>
<dbReference type="InterPro" id="IPR001451">
    <property type="entry name" value="Hexapep"/>
</dbReference>
<dbReference type="InterPro" id="IPR051159">
    <property type="entry name" value="Hexapeptide_acetyltransf"/>
</dbReference>
<dbReference type="EMBL" id="AFBN01000041">
    <property type="protein sequence ID" value="EGF56348.1"/>
    <property type="molecule type" value="Genomic_DNA"/>
</dbReference>
<dbReference type="eggNOG" id="COG0110">
    <property type="taxonomic scope" value="Bacteria"/>
</dbReference>
<proteinExistence type="inferred from homology"/>
<dbReference type="GO" id="GO:0008374">
    <property type="term" value="F:O-acyltransferase activity"/>
    <property type="evidence" value="ECO:0007669"/>
    <property type="project" value="TreeGrafter"/>
</dbReference>
<dbReference type="PANTHER" id="PTHR23416">
    <property type="entry name" value="SIALIC ACID SYNTHASE-RELATED"/>
    <property type="match status" value="1"/>
</dbReference>
<keyword evidence="4" id="KW-1185">Reference proteome</keyword>
<dbReference type="SUPFAM" id="SSF51161">
    <property type="entry name" value="Trimeric LpxA-like enzymes"/>
    <property type="match status" value="1"/>
</dbReference>
<gene>
    <name evidence="3" type="ORF">HMPREF9446_02276</name>
</gene>
<dbReference type="HOGENOM" id="CLU_051638_8_1_10"/>
<organism evidence="3 4">
    <name type="scientific">Bacteroides fluxus YIT 12057</name>
    <dbReference type="NCBI Taxonomy" id="763034"/>
    <lineage>
        <taxon>Bacteria</taxon>
        <taxon>Pseudomonadati</taxon>
        <taxon>Bacteroidota</taxon>
        <taxon>Bacteroidia</taxon>
        <taxon>Bacteroidales</taxon>
        <taxon>Bacteroidaceae</taxon>
        <taxon>Bacteroides</taxon>
    </lineage>
</organism>
<evidence type="ECO:0000256" key="1">
    <source>
        <dbReference type="ARBA" id="ARBA00007274"/>
    </source>
</evidence>
<dbReference type="RefSeq" id="WP_009125534.1">
    <property type="nucleotide sequence ID" value="NZ_GL882638.1"/>
</dbReference>
<evidence type="ECO:0000313" key="4">
    <source>
        <dbReference type="Proteomes" id="UP000003416"/>
    </source>
</evidence>
<comment type="caution">
    <text evidence="3">The sequence shown here is derived from an EMBL/GenBank/DDBJ whole genome shotgun (WGS) entry which is preliminary data.</text>
</comment>